<evidence type="ECO:0000313" key="4">
    <source>
        <dbReference type="Proteomes" id="UP001314229"/>
    </source>
</evidence>
<organism evidence="3 4">
    <name type="scientific">Scomber scombrus</name>
    <name type="common">Atlantic mackerel</name>
    <name type="synonym">Scomber vernalis</name>
    <dbReference type="NCBI Taxonomy" id="13677"/>
    <lineage>
        <taxon>Eukaryota</taxon>
        <taxon>Metazoa</taxon>
        <taxon>Chordata</taxon>
        <taxon>Craniata</taxon>
        <taxon>Vertebrata</taxon>
        <taxon>Euteleostomi</taxon>
        <taxon>Actinopterygii</taxon>
        <taxon>Neopterygii</taxon>
        <taxon>Teleostei</taxon>
        <taxon>Neoteleostei</taxon>
        <taxon>Acanthomorphata</taxon>
        <taxon>Pelagiaria</taxon>
        <taxon>Scombriformes</taxon>
        <taxon>Scombridae</taxon>
        <taxon>Scomber</taxon>
    </lineage>
</organism>
<dbReference type="AlphaFoldDB" id="A0AAV1PPC4"/>
<feature type="compositionally biased region" description="Polar residues" evidence="1">
    <location>
        <begin position="59"/>
        <end position="71"/>
    </location>
</feature>
<feature type="transmembrane region" description="Helical" evidence="2">
    <location>
        <begin position="6"/>
        <end position="27"/>
    </location>
</feature>
<name>A0AAV1PPC4_SCOSC</name>
<comment type="caution">
    <text evidence="3">The sequence shown here is derived from an EMBL/GenBank/DDBJ whole genome shotgun (WGS) entry which is preliminary data.</text>
</comment>
<keyword evidence="2" id="KW-1133">Transmembrane helix</keyword>
<proteinExistence type="predicted"/>
<dbReference type="EMBL" id="CAWUFR010000223">
    <property type="protein sequence ID" value="CAK6973143.1"/>
    <property type="molecule type" value="Genomic_DNA"/>
</dbReference>
<protein>
    <submittedName>
        <fullName evidence="3">LAT2 domain-containing protein isoform X3</fullName>
    </submittedName>
</protein>
<evidence type="ECO:0000313" key="3">
    <source>
        <dbReference type="EMBL" id="CAK6973143.1"/>
    </source>
</evidence>
<evidence type="ECO:0000256" key="2">
    <source>
        <dbReference type="SAM" id="Phobius"/>
    </source>
</evidence>
<sequence length="170" mass="18540">MIGNSGLAAALTVASVMSLTFLSLLCLRCRKKAKIIHPETQIYNQQIFQRGGSRFAVTQSKPVTGANQRPSTRIEPLRESDECSPDDDSGYENITDAQTGNSEPAYVAPIAVSLYENDDIKNMKGADPAVYGNILDTPEEDDDYENSAFLAQQEDDDPDYVNGPENTSGQ</sequence>
<evidence type="ECO:0000256" key="1">
    <source>
        <dbReference type="SAM" id="MobiDB-lite"/>
    </source>
</evidence>
<accession>A0AAV1PPC4</accession>
<keyword evidence="2" id="KW-0812">Transmembrane</keyword>
<gene>
    <name evidence="3" type="ORF">FSCOSCO3_A021224</name>
</gene>
<dbReference type="Proteomes" id="UP001314229">
    <property type="component" value="Unassembled WGS sequence"/>
</dbReference>
<reference evidence="3 4" key="1">
    <citation type="submission" date="2024-01" db="EMBL/GenBank/DDBJ databases">
        <authorList>
            <person name="Alioto T."/>
            <person name="Alioto T."/>
            <person name="Gomez Garrido J."/>
        </authorList>
    </citation>
    <scope>NUCLEOTIDE SEQUENCE [LARGE SCALE GENOMIC DNA]</scope>
</reference>
<feature type="region of interest" description="Disordered" evidence="1">
    <location>
        <begin position="59"/>
        <end position="102"/>
    </location>
</feature>
<keyword evidence="4" id="KW-1185">Reference proteome</keyword>
<keyword evidence="2" id="KW-0472">Membrane</keyword>
<feature type="region of interest" description="Disordered" evidence="1">
    <location>
        <begin position="132"/>
        <end position="170"/>
    </location>
</feature>